<sequence>MTDTIDNINIQPLAFVHNNELVCIEDGNEQGNQRFSCFKIFKLKGPIDVNYVINSIFPPSERNSYDLNVCEYNGKSAKVKFQYKGQTPTDLIKHMKNAAAKFFHISENGLADWAASDTVTFKSIYRNVDSTSTQQPPDDDYVSDMSTSSSLEQLYPIIDEEEFEREIRELSKRINSTEPHLLNYDLEKIFHQSFQRKDMSVTYRDLSTEYFSQIQEIVCFIGKPFDLKKIDRSILGSEKVINNLTKVNRAILCPEQVINDLTRVLYKHVESYINKRGLLQNYQFGIIIALWNLISGFRSVQLSYKLLLETDVKFKQILNAQQSHLMAHLTNMDQIIMDVLILLEDKLDTEKYERLQRRLGNFVGTAGDFMRLIMIINKQINEELEKLENQEKGLTSKLYVAAMTIGFAAVIIGGIILKRKDCLSKAKKYIGNTIACATGVAMITGYTAKVELQNSIQQQTHLLEQLRQTHVKLLEWKNLGKLYIDRDIDEMNENRTILTKKFVTIRFQCNELCKIFD</sequence>
<evidence type="ECO:0000313" key="3">
    <source>
        <dbReference type="EMBL" id="CAG8520056.1"/>
    </source>
</evidence>
<gene>
    <name evidence="3" type="ORF">FMOSSE_LOCUS4985</name>
</gene>
<proteinExistence type="predicted"/>
<keyword evidence="4" id="KW-1185">Reference proteome</keyword>
<comment type="caution">
    <text evidence="3">The sequence shown here is derived from an EMBL/GenBank/DDBJ whole genome shotgun (WGS) entry which is preliminary data.</text>
</comment>
<organism evidence="3 4">
    <name type="scientific">Funneliformis mosseae</name>
    <name type="common">Endomycorrhizal fungus</name>
    <name type="synonym">Glomus mosseae</name>
    <dbReference type="NCBI Taxonomy" id="27381"/>
    <lineage>
        <taxon>Eukaryota</taxon>
        <taxon>Fungi</taxon>
        <taxon>Fungi incertae sedis</taxon>
        <taxon>Mucoromycota</taxon>
        <taxon>Glomeromycotina</taxon>
        <taxon>Glomeromycetes</taxon>
        <taxon>Glomerales</taxon>
        <taxon>Glomeraceae</taxon>
        <taxon>Funneliformis</taxon>
    </lineage>
</organism>
<feature type="transmembrane region" description="Helical" evidence="2">
    <location>
        <begin position="398"/>
        <end position="417"/>
    </location>
</feature>
<dbReference type="AlphaFoldDB" id="A0A9N9A856"/>
<keyword evidence="2" id="KW-0472">Membrane</keyword>
<keyword evidence="1" id="KW-0175">Coiled coil</keyword>
<keyword evidence="2" id="KW-0812">Transmembrane</keyword>
<evidence type="ECO:0000256" key="1">
    <source>
        <dbReference type="SAM" id="Coils"/>
    </source>
</evidence>
<evidence type="ECO:0000256" key="2">
    <source>
        <dbReference type="SAM" id="Phobius"/>
    </source>
</evidence>
<feature type="transmembrane region" description="Helical" evidence="2">
    <location>
        <begin position="429"/>
        <end position="448"/>
    </location>
</feature>
<dbReference type="EMBL" id="CAJVPP010000893">
    <property type="protein sequence ID" value="CAG8520056.1"/>
    <property type="molecule type" value="Genomic_DNA"/>
</dbReference>
<accession>A0A9N9A856</accession>
<keyword evidence="2" id="KW-1133">Transmembrane helix</keyword>
<evidence type="ECO:0000313" key="4">
    <source>
        <dbReference type="Proteomes" id="UP000789375"/>
    </source>
</evidence>
<name>A0A9N9A856_FUNMO</name>
<protein>
    <submittedName>
        <fullName evidence="3">2977_t:CDS:1</fullName>
    </submittedName>
</protein>
<dbReference type="Proteomes" id="UP000789375">
    <property type="component" value="Unassembled WGS sequence"/>
</dbReference>
<reference evidence="3" key="1">
    <citation type="submission" date="2021-06" db="EMBL/GenBank/DDBJ databases">
        <authorList>
            <person name="Kallberg Y."/>
            <person name="Tangrot J."/>
            <person name="Rosling A."/>
        </authorList>
    </citation>
    <scope>NUCLEOTIDE SEQUENCE</scope>
    <source>
        <strain evidence="3">87-6 pot B 2015</strain>
    </source>
</reference>
<feature type="coiled-coil region" evidence="1">
    <location>
        <begin position="370"/>
        <end position="397"/>
    </location>
</feature>